<keyword evidence="4" id="KW-1185">Reference proteome</keyword>
<dbReference type="OrthoDB" id="5426797at2759"/>
<accession>A0A6A5X618</accession>
<feature type="compositionally biased region" description="Acidic residues" evidence="1">
    <location>
        <begin position="61"/>
        <end position="75"/>
    </location>
</feature>
<dbReference type="InterPro" id="IPR013087">
    <property type="entry name" value="Znf_C2H2_type"/>
</dbReference>
<feature type="compositionally biased region" description="Low complexity" evidence="1">
    <location>
        <begin position="76"/>
        <end position="85"/>
    </location>
</feature>
<gene>
    <name evidence="3" type="ORF">BU24DRAFT_469047</name>
</gene>
<dbReference type="RefSeq" id="XP_033376701.1">
    <property type="nucleotide sequence ID" value="XM_033532576.1"/>
</dbReference>
<feature type="region of interest" description="Disordered" evidence="1">
    <location>
        <begin position="1"/>
        <end position="93"/>
    </location>
</feature>
<evidence type="ECO:0000313" key="3">
    <source>
        <dbReference type="EMBL" id="KAF2008362.1"/>
    </source>
</evidence>
<proteinExistence type="predicted"/>
<dbReference type="InterPro" id="IPR021842">
    <property type="entry name" value="DUF3435"/>
</dbReference>
<dbReference type="PROSITE" id="PS00028">
    <property type="entry name" value="ZINC_FINGER_C2H2_1"/>
    <property type="match status" value="1"/>
</dbReference>
<protein>
    <recommendedName>
        <fullName evidence="2">C2H2-type domain-containing protein</fullName>
    </recommendedName>
</protein>
<reference evidence="3" key="1">
    <citation type="journal article" date="2020" name="Stud. Mycol.">
        <title>101 Dothideomycetes genomes: a test case for predicting lifestyles and emergence of pathogens.</title>
        <authorList>
            <person name="Haridas S."/>
            <person name="Albert R."/>
            <person name="Binder M."/>
            <person name="Bloem J."/>
            <person name="Labutti K."/>
            <person name="Salamov A."/>
            <person name="Andreopoulos B."/>
            <person name="Baker S."/>
            <person name="Barry K."/>
            <person name="Bills G."/>
            <person name="Bluhm B."/>
            <person name="Cannon C."/>
            <person name="Castanera R."/>
            <person name="Culley D."/>
            <person name="Daum C."/>
            <person name="Ezra D."/>
            <person name="Gonzalez J."/>
            <person name="Henrissat B."/>
            <person name="Kuo A."/>
            <person name="Liang C."/>
            <person name="Lipzen A."/>
            <person name="Lutzoni F."/>
            <person name="Magnuson J."/>
            <person name="Mondo S."/>
            <person name="Nolan M."/>
            <person name="Ohm R."/>
            <person name="Pangilinan J."/>
            <person name="Park H.-J."/>
            <person name="Ramirez L."/>
            <person name="Alfaro M."/>
            <person name="Sun H."/>
            <person name="Tritt A."/>
            <person name="Yoshinaga Y."/>
            <person name="Zwiers L.-H."/>
            <person name="Turgeon B."/>
            <person name="Goodwin S."/>
            <person name="Spatafora J."/>
            <person name="Crous P."/>
            <person name="Grigoriev I."/>
        </authorList>
    </citation>
    <scope>NUCLEOTIDE SEQUENCE</scope>
    <source>
        <strain evidence="3">CBS 175.79</strain>
    </source>
</reference>
<feature type="domain" description="C2H2-type" evidence="2">
    <location>
        <begin position="770"/>
        <end position="793"/>
    </location>
</feature>
<evidence type="ECO:0000313" key="4">
    <source>
        <dbReference type="Proteomes" id="UP000799778"/>
    </source>
</evidence>
<dbReference type="PANTHER" id="PTHR37535">
    <property type="entry name" value="FLUG DOMAIN PROTEIN"/>
    <property type="match status" value="1"/>
</dbReference>
<dbReference type="PANTHER" id="PTHR37535:SF2">
    <property type="entry name" value="FINGER DOMAIN PROTEIN, PUTATIVE (AFU_ORTHOLOGUE AFUA_6G09300)-RELATED"/>
    <property type="match status" value="1"/>
</dbReference>
<dbReference type="GeneID" id="54289973"/>
<dbReference type="EMBL" id="ML978085">
    <property type="protein sequence ID" value="KAF2008362.1"/>
    <property type="molecule type" value="Genomic_DNA"/>
</dbReference>
<dbReference type="AlphaFoldDB" id="A0A6A5X618"/>
<evidence type="ECO:0000256" key="1">
    <source>
        <dbReference type="SAM" id="MobiDB-lite"/>
    </source>
</evidence>
<name>A0A6A5X618_9PLEO</name>
<evidence type="ECO:0000259" key="2">
    <source>
        <dbReference type="PROSITE" id="PS00028"/>
    </source>
</evidence>
<dbReference type="Proteomes" id="UP000799778">
    <property type="component" value="Unassembled WGS sequence"/>
</dbReference>
<feature type="compositionally biased region" description="Polar residues" evidence="1">
    <location>
        <begin position="49"/>
        <end position="60"/>
    </location>
</feature>
<sequence>MHPSRQRRNNEGTATRTAVPINKIRKRRSSCTITTSKVALNREIDTYAASPSTDSHSSFEVDSDSCSDPDSDSDDSGSQSDSYSDTDTDPNIQDAEQAYSGDFELDSEQGSDEGSDSEAERIVRNIEYHRTQGPAKPRHEPRTIELWKRESDFWQRYCSKIQRKTNMSPEEQLRACDPAVFKSYLWWRKKHSRINKESTMKSYWKRISMYYRDLTDHEMDNDVLSDICNWMPNLHLDKSKKEKFAMFVQDLYAILHALWVDDTKALPGFIRDQLSLLLIISAATATRPGAIVQLQFKDIELLKVRCVEDPSRSTLVANVNLEHVKNKDKEGTPKKFTFRLEGLPAFCVVSHILGIGDGRNAFKDGFTSIQQIFDLVIPEERNALRIRWKHDMLKKPFFCDVEHTAEGAHILEDKSFPYAKYRDLFVRLGRVAGFEQSLELYQLRRASGKNINEAFTESERNQTMGHLGSTYEKYYTPTHIARDFQAVYFGTPTEDLLIQSVARMGLTRDQRAPVELDENQKEEVRNNPKLVALREQRDNYKNELYEKGFYPLSKGKTTSIYKKYQETVRKLNSTNQGLCRKRLEKAIREFHTSIDSVEIARQLDGKPTTDLLTKPAVSFELRERAVIAHMLFKPFENEKARVRFITNFARLCKRQEMRRPVTLKRKRVEFVVSASGEANPQKCREIGRLNRGLPCQSGEVTQEPDLSECEEVQARQLYPMVSPYPICLFCIGNERLSYEQRTKPWPRKDVLNKHVDTHFRNPEFQGEFTCRHPSCSCKLNGKMHFKRHSLEVHQVSH</sequence>
<organism evidence="3 4">
    <name type="scientific">Aaosphaeria arxii CBS 175.79</name>
    <dbReference type="NCBI Taxonomy" id="1450172"/>
    <lineage>
        <taxon>Eukaryota</taxon>
        <taxon>Fungi</taxon>
        <taxon>Dikarya</taxon>
        <taxon>Ascomycota</taxon>
        <taxon>Pezizomycotina</taxon>
        <taxon>Dothideomycetes</taxon>
        <taxon>Pleosporomycetidae</taxon>
        <taxon>Pleosporales</taxon>
        <taxon>Pleosporales incertae sedis</taxon>
        <taxon>Aaosphaeria</taxon>
    </lineage>
</organism>
<dbReference type="Pfam" id="PF11917">
    <property type="entry name" value="DUF3435"/>
    <property type="match status" value="1"/>
</dbReference>